<protein>
    <recommendedName>
        <fullName evidence="5">Lipoprotein</fullName>
    </recommendedName>
</protein>
<evidence type="ECO:0000256" key="2">
    <source>
        <dbReference type="SAM" id="SignalP"/>
    </source>
</evidence>
<dbReference type="Proteomes" id="UP001251948">
    <property type="component" value="Unassembled WGS sequence"/>
</dbReference>
<dbReference type="EMBL" id="JAVSKO010000007">
    <property type="protein sequence ID" value="MDT3469832.1"/>
    <property type="molecule type" value="Genomic_DNA"/>
</dbReference>
<evidence type="ECO:0008006" key="5">
    <source>
        <dbReference type="Google" id="ProtNLM"/>
    </source>
</evidence>
<sequence length="204" mass="22286">MLRLLLLPLLAILSACQDPPPQRPVHVMLRPYLLRPGVDPAGGNAVVVYLNRDNGRVREGPGRAAGTPWTTVRLLVGVGATLPASMSLRGDERVTDEGDGFQRLERDSGSRVHSMLRFMGPCGHEVLATAWSNDSPGRGIYRAEMQMDGLYLQYSYGAESHADHLRFAAWAYAWYMGEPCSQPTQDTEGVSSSRTRIAPGGHTP</sequence>
<feature type="compositionally biased region" description="Polar residues" evidence="1">
    <location>
        <begin position="182"/>
        <end position="195"/>
    </location>
</feature>
<reference evidence="3" key="1">
    <citation type="submission" date="2023-07" db="EMBL/GenBank/DDBJ databases">
        <title>Comparative genomics of clinical Stenotrophomonas maltophilia isolates reveals regions of diversity which correlate with colonization and persistence in vivo.</title>
        <authorList>
            <person name="Mcdaniel M.S."/>
            <person name="Swords W.E."/>
            <person name="Sumpter N.A."/>
            <person name="Lindgren N.R."/>
            <person name="Billiot C.E."/>
        </authorList>
    </citation>
    <scope>NUCLEOTIDE SEQUENCE</scope>
    <source>
        <strain evidence="3">Ism4</strain>
    </source>
</reference>
<gene>
    <name evidence="3" type="ORF">ROV92_17755</name>
</gene>
<dbReference type="PROSITE" id="PS51257">
    <property type="entry name" value="PROKAR_LIPOPROTEIN"/>
    <property type="match status" value="1"/>
</dbReference>
<feature type="region of interest" description="Disordered" evidence="1">
    <location>
        <begin position="182"/>
        <end position="204"/>
    </location>
</feature>
<name>A0AAJ2JEQ7_STEMA</name>
<evidence type="ECO:0000256" key="1">
    <source>
        <dbReference type="SAM" id="MobiDB-lite"/>
    </source>
</evidence>
<keyword evidence="2" id="KW-0732">Signal</keyword>
<organism evidence="3 4">
    <name type="scientific">Stenotrophomonas maltophilia</name>
    <name type="common">Pseudomonas maltophilia</name>
    <name type="synonym">Xanthomonas maltophilia</name>
    <dbReference type="NCBI Taxonomy" id="40324"/>
    <lineage>
        <taxon>Bacteria</taxon>
        <taxon>Pseudomonadati</taxon>
        <taxon>Pseudomonadota</taxon>
        <taxon>Gammaproteobacteria</taxon>
        <taxon>Lysobacterales</taxon>
        <taxon>Lysobacteraceae</taxon>
        <taxon>Stenotrophomonas</taxon>
        <taxon>Stenotrophomonas maltophilia group</taxon>
    </lineage>
</organism>
<proteinExistence type="predicted"/>
<dbReference type="RefSeq" id="WP_312563758.1">
    <property type="nucleotide sequence ID" value="NZ_JAVSKO010000007.1"/>
</dbReference>
<evidence type="ECO:0000313" key="4">
    <source>
        <dbReference type="Proteomes" id="UP001251948"/>
    </source>
</evidence>
<feature type="chain" id="PRO_5042565879" description="Lipoprotein" evidence="2">
    <location>
        <begin position="18"/>
        <end position="204"/>
    </location>
</feature>
<evidence type="ECO:0000313" key="3">
    <source>
        <dbReference type="EMBL" id="MDT3469832.1"/>
    </source>
</evidence>
<dbReference type="AlphaFoldDB" id="A0AAJ2JEQ7"/>
<comment type="caution">
    <text evidence="3">The sequence shown here is derived from an EMBL/GenBank/DDBJ whole genome shotgun (WGS) entry which is preliminary data.</text>
</comment>
<feature type="signal peptide" evidence="2">
    <location>
        <begin position="1"/>
        <end position="17"/>
    </location>
</feature>
<accession>A0AAJ2JEQ7</accession>